<dbReference type="PANTHER" id="PTHR30121:SF6">
    <property type="entry name" value="SLR6007 PROTEIN"/>
    <property type="match status" value="1"/>
</dbReference>
<dbReference type="Proteomes" id="UP001160334">
    <property type="component" value="Unassembled WGS sequence"/>
</dbReference>
<dbReference type="EMBL" id="JARXVC010000024">
    <property type="protein sequence ID" value="MDH6284586.1"/>
    <property type="molecule type" value="Genomic_DNA"/>
</dbReference>
<dbReference type="InterPro" id="IPR027417">
    <property type="entry name" value="P-loop_NTPase"/>
</dbReference>
<dbReference type="GO" id="GO:0005524">
    <property type="term" value="F:ATP binding"/>
    <property type="evidence" value="ECO:0007669"/>
    <property type="project" value="UniProtKB-KW"/>
</dbReference>
<name>A0ABT6MLD0_9NOCA</name>
<dbReference type="Gene3D" id="3.40.50.300">
    <property type="entry name" value="P-loop containing nucleotide triphosphate hydrolases"/>
    <property type="match status" value="2"/>
</dbReference>
<sequence length="1036" mass="115031">MLIIVLCLIGAPAAYFGSKKWKERRERKLLQGSSRQKKTKTIDDRERLPYRYADDLIFIHGDSVWTGLKLAGTTDEYLTTDEKADAAAVVAHTYNTLLAVFNGESVHCHEQIRYRPSSAGEWERAYLKSLWHPSRFFKQLITQVSSLLAESTPERQRFLMVRLGEFKGDSVPDPLSEIATKVTAVADEHFSSADLQPFRDLAVRVHLQLAAFRATPCTRGDLIWLIRKVLSGHRFPDEQPILSSKPLRNSFFDMAVNFRGRNGEDYVEIIDTDPETGEQRSTYTTTLVVANASAVTEFNPATAWGPILAQLPRPVELSWRYELLTAGDFKARAIKVTDNVKDEARNRMKGNAIEDPAFDQKYEQSEMLFHEVSTQPQPAMIGRLRLVLSAPTPRELAAAEKDVRTVMGDTEMVRVPRAQSMLLKEQLPGDYTGKVFGGLVAASGGGVQIGARVTDVWAPAVARLDSDDQVGDSFDAVRARTRGWRGFPIGYTYSNGSPVHFGLHVQVARDRGAGIAIIGASGGGKSTLALLLYFWESESGTQCMVLDPKNDFEKFTLYVAFGHQVMDPAFAAEAEAGTLGTDESRFRPVNSEFWADTTIVSLARGTAGQMDAWSLCNTYADADELARGQIEVLFDDPEDRRVAEHGLVAMKEAYEAQQVGMADDGEKVVPSMGTMVRYLVKHRAAFEEMASDKNNNNAFDAIKELERYDRVINRFKRARETRYAKLLVGDGTHIDMGDMTRRRVIFTLHGFVPPAKPDKPETWSESERNAAAAMFTALSLVQNLFDDTPRRNPVTGVFATPPRALFVDEGYMIARQPTGQGILSRGLRQGRSLNLVIVFISQQPRDVQELEQQAKDAGEADTNQFGSVFVFRQKSPGEAVRALELLRDTSGENNAETAELARKLLEVGKSGGLLRGGRCVMRDVDNRVATVSVDQMFAELARATETNPAERPIAQSQPISADGRLWEVDPSTMFEVRTGILEAHGQATQSSDDIEHDPEWAAFIAENELVLEQANLAADQELASLYSNDDVHEGIR</sequence>
<dbReference type="RefSeq" id="WP_280763802.1">
    <property type="nucleotide sequence ID" value="NZ_JARXVC010000024.1"/>
</dbReference>
<organism evidence="1 2">
    <name type="scientific">Prescottella agglutinans</name>
    <dbReference type="NCBI Taxonomy" id="1644129"/>
    <lineage>
        <taxon>Bacteria</taxon>
        <taxon>Bacillati</taxon>
        <taxon>Actinomycetota</taxon>
        <taxon>Actinomycetes</taxon>
        <taxon>Mycobacteriales</taxon>
        <taxon>Nocardiaceae</taxon>
        <taxon>Prescottella</taxon>
    </lineage>
</organism>
<dbReference type="PANTHER" id="PTHR30121">
    <property type="entry name" value="UNCHARACTERIZED PROTEIN YJGR-RELATED"/>
    <property type="match status" value="1"/>
</dbReference>
<dbReference type="Pfam" id="PF12846">
    <property type="entry name" value="AAA_10"/>
    <property type="match status" value="1"/>
</dbReference>
<keyword evidence="2" id="KW-1185">Reference proteome</keyword>
<accession>A0ABT6MLD0</accession>
<dbReference type="SUPFAM" id="SSF52540">
    <property type="entry name" value="P-loop containing nucleoside triphosphate hydrolases"/>
    <property type="match status" value="1"/>
</dbReference>
<keyword evidence="1" id="KW-0067">ATP-binding</keyword>
<reference evidence="1 2" key="1">
    <citation type="submission" date="2023-04" db="EMBL/GenBank/DDBJ databases">
        <title>Forest soil microbial communities from Buena Vista Peninsula, Colon Province, Panama.</title>
        <authorList>
            <person name="Bouskill N."/>
        </authorList>
    </citation>
    <scope>NUCLEOTIDE SEQUENCE [LARGE SCALE GENOMIC DNA]</scope>
    <source>
        <strain evidence="1 2">CFH S0262</strain>
    </source>
</reference>
<evidence type="ECO:0000313" key="2">
    <source>
        <dbReference type="Proteomes" id="UP001160334"/>
    </source>
</evidence>
<comment type="caution">
    <text evidence="1">The sequence shown here is derived from an EMBL/GenBank/DDBJ whole genome shotgun (WGS) entry which is preliminary data.</text>
</comment>
<dbReference type="InterPro" id="IPR051162">
    <property type="entry name" value="T4SS_component"/>
</dbReference>
<evidence type="ECO:0000313" key="1">
    <source>
        <dbReference type="EMBL" id="MDH6284586.1"/>
    </source>
</evidence>
<keyword evidence="1" id="KW-0547">Nucleotide-binding</keyword>
<protein>
    <submittedName>
        <fullName evidence="1">Energy-coupling factor transporter ATP-binding protein EcfA2</fullName>
    </submittedName>
</protein>
<gene>
    <name evidence="1" type="ORF">M2280_005847</name>
</gene>
<proteinExistence type="predicted"/>